<organism evidence="1 2">
    <name type="scientific">Burkholderia vietnamiensis (strain G4 / LMG 22486)</name>
    <name type="common">Burkholderia cepacia (strain R1808)</name>
    <dbReference type="NCBI Taxonomy" id="269482"/>
    <lineage>
        <taxon>Bacteria</taxon>
        <taxon>Pseudomonadati</taxon>
        <taxon>Pseudomonadota</taxon>
        <taxon>Betaproteobacteria</taxon>
        <taxon>Burkholderiales</taxon>
        <taxon>Burkholderiaceae</taxon>
        <taxon>Burkholderia</taxon>
        <taxon>Burkholderia cepacia complex</taxon>
    </lineage>
</organism>
<evidence type="ECO:0000313" key="2">
    <source>
        <dbReference type="Proteomes" id="UP000002287"/>
    </source>
</evidence>
<dbReference type="Proteomes" id="UP000002287">
    <property type="component" value="Chromosome 3"/>
</dbReference>
<reference evidence="2" key="1">
    <citation type="submission" date="2007-03" db="EMBL/GenBank/DDBJ databases">
        <title>Complete sequence of chromosome 3 of Burkholderia vietnamiensis G4.</title>
        <authorList>
            <consortium name="US DOE Joint Genome Institute"/>
            <person name="Copeland A."/>
            <person name="Lucas S."/>
            <person name="Lapidus A."/>
            <person name="Barry K."/>
            <person name="Detter J.C."/>
            <person name="Glavina del Rio T."/>
            <person name="Hammon N."/>
            <person name="Israni S."/>
            <person name="Dalin E."/>
            <person name="Tice H."/>
            <person name="Pitluck S."/>
            <person name="Chain P."/>
            <person name="Malfatti S."/>
            <person name="Shin M."/>
            <person name="Vergez L."/>
            <person name="Schmutz J."/>
            <person name="Larimer F."/>
            <person name="Land M."/>
            <person name="Hauser L."/>
            <person name="Kyrpides N."/>
            <person name="Tiedje J."/>
            <person name="Richardson P."/>
        </authorList>
    </citation>
    <scope>NUCLEOTIDE SEQUENCE [LARGE SCALE GENOMIC DNA]</scope>
    <source>
        <strain evidence="2">G4 / LMG 22486</strain>
    </source>
</reference>
<evidence type="ECO:0000313" key="1">
    <source>
        <dbReference type="EMBL" id="ABO59318.1"/>
    </source>
</evidence>
<protein>
    <submittedName>
        <fullName evidence="1">Uncharacterized protein</fullName>
    </submittedName>
</protein>
<name>A4JSR5_BURVG</name>
<dbReference type="EMBL" id="CP000616">
    <property type="protein sequence ID" value="ABO59318.1"/>
    <property type="molecule type" value="Genomic_DNA"/>
</dbReference>
<dbReference type="KEGG" id="bvi:Bcep1808_6421"/>
<proteinExistence type="predicted"/>
<gene>
    <name evidence="1" type="ordered locus">Bcep1808_6421</name>
</gene>
<dbReference type="AlphaFoldDB" id="A4JSR5"/>
<accession>A4JSR5</accession>
<dbReference type="HOGENOM" id="CLU_2785983_0_0_4"/>
<sequence length="68" mass="7004">MCVEAPPGSVQESVSRSCLVNASGAVIRLVYLASSSAANLLAAKRRHGGARVTGYPSPIGKHAIEGRK</sequence>